<dbReference type="InterPro" id="IPR027417">
    <property type="entry name" value="P-loop_NTPase"/>
</dbReference>
<dbReference type="GO" id="GO:0016887">
    <property type="term" value="F:ATP hydrolysis activity"/>
    <property type="evidence" value="ECO:0007669"/>
    <property type="project" value="InterPro"/>
</dbReference>
<keyword evidence="4" id="KW-0547">Nucleotide-binding</keyword>
<evidence type="ECO:0000256" key="8">
    <source>
        <dbReference type="SAM" id="MobiDB-lite"/>
    </source>
</evidence>
<dbReference type="PANTHER" id="PTHR48041:SF2">
    <property type="entry name" value="ATP-DEPENDENT PERMEASE-RELATED"/>
    <property type="match status" value="1"/>
</dbReference>
<evidence type="ECO:0000256" key="7">
    <source>
        <dbReference type="ARBA" id="ARBA00023136"/>
    </source>
</evidence>
<feature type="transmembrane region" description="Helical" evidence="9">
    <location>
        <begin position="360"/>
        <end position="380"/>
    </location>
</feature>
<dbReference type="GO" id="GO:0005524">
    <property type="term" value="F:ATP binding"/>
    <property type="evidence" value="ECO:0007669"/>
    <property type="project" value="UniProtKB-KW"/>
</dbReference>
<evidence type="ECO:0000256" key="3">
    <source>
        <dbReference type="ARBA" id="ARBA00022692"/>
    </source>
</evidence>
<feature type="transmembrane region" description="Helical" evidence="9">
    <location>
        <begin position="1036"/>
        <end position="1064"/>
    </location>
</feature>
<feature type="transmembrane region" description="Helical" evidence="9">
    <location>
        <begin position="1076"/>
        <end position="1102"/>
    </location>
</feature>
<feature type="transmembrane region" description="Helical" evidence="9">
    <location>
        <begin position="994"/>
        <end position="1015"/>
    </location>
</feature>
<feature type="domain" description="ABC transporter" evidence="10">
    <location>
        <begin position="563"/>
        <end position="814"/>
    </location>
</feature>
<keyword evidence="2" id="KW-0813">Transport</keyword>
<feature type="transmembrane region" description="Helical" evidence="9">
    <location>
        <begin position="1961"/>
        <end position="1979"/>
    </location>
</feature>
<feature type="region of interest" description="Disordered" evidence="8">
    <location>
        <begin position="118"/>
        <end position="168"/>
    </location>
</feature>
<name>D8LNV5_ECTSI</name>
<feature type="transmembrane region" description="Helical" evidence="9">
    <location>
        <begin position="1774"/>
        <end position="1793"/>
    </location>
</feature>
<dbReference type="EMBL" id="FN649760">
    <property type="protein sequence ID" value="CBN78315.1"/>
    <property type="molecule type" value="Genomic_DNA"/>
</dbReference>
<dbReference type="Pfam" id="PF01061">
    <property type="entry name" value="ABC2_membrane"/>
    <property type="match status" value="2"/>
</dbReference>
<dbReference type="Gene3D" id="3.40.50.300">
    <property type="entry name" value="P-loop containing nucleotide triphosphate hydrolases"/>
    <property type="match status" value="2"/>
</dbReference>
<feature type="transmembrane region" description="Helical" evidence="9">
    <location>
        <begin position="1879"/>
        <end position="1900"/>
    </location>
</feature>
<dbReference type="InterPro" id="IPR017871">
    <property type="entry name" value="ABC_transporter-like_CS"/>
</dbReference>
<feature type="region of interest" description="Disordered" evidence="8">
    <location>
        <begin position="1233"/>
        <end position="1268"/>
    </location>
</feature>
<dbReference type="PROSITE" id="PS50893">
    <property type="entry name" value="ABC_TRANSPORTER_2"/>
    <property type="match status" value="2"/>
</dbReference>
<feature type="region of interest" description="Disordered" evidence="8">
    <location>
        <begin position="1282"/>
        <end position="1334"/>
    </location>
</feature>
<feature type="domain" description="ABC transporter" evidence="10">
    <location>
        <begin position="1368"/>
        <end position="1640"/>
    </location>
</feature>
<feature type="transmembrane region" description="Helical" evidence="9">
    <location>
        <begin position="1203"/>
        <end position="1224"/>
    </location>
</feature>
<feature type="compositionally biased region" description="Low complexity" evidence="8">
    <location>
        <begin position="1292"/>
        <end position="1303"/>
    </location>
</feature>
<feature type="transmembrane region" description="Helical" evidence="9">
    <location>
        <begin position="959"/>
        <end position="979"/>
    </location>
</feature>
<evidence type="ECO:0000256" key="5">
    <source>
        <dbReference type="ARBA" id="ARBA00022840"/>
    </source>
</evidence>
<dbReference type="PROSITE" id="PS00211">
    <property type="entry name" value="ABC_TRANSPORTER_1"/>
    <property type="match status" value="2"/>
</dbReference>
<evidence type="ECO:0000256" key="6">
    <source>
        <dbReference type="ARBA" id="ARBA00022989"/>
    </source>
</evidence>
<dbReference type="STRING" id="2880.D8LNV5"/>
<feature type="compositionally biased region" description="Acidic residues" evidence="8">
    <location>
        <begin position="910"/>
        <end position="919"/>
    </location>
</feature>
<dbReference type="OrthoDB" id="66620at2759"/>
<dbReference type="GO" id="GO:0016020">
    <property type="term" value="C:membrane"/>
    <property type="evidence" value="ECO:0007669"/>
    <property type="project" value="UniProtKB-SubCell"/>
</dbReference>
<evidence type="ECO:0000313" key="12">
    <source>
        <dbReference type="Proteomes" id="UP000002630"/>
    </source>
</evidence>
<dbReference type="SUPFAM" id="SSF52540">
    <property type="entry name" value="P-loop containing nucleoside triphosphate hydrolases"/>
    <property type="match status" value="2"/>
</dbReference>
<evidence type="ECO:0000313" key="11">
    <source>
        <dbReference type="EMBL" id="CBN78315.1"/>
    </source>
</evidence>
<evidence type="ECO:0000259" key="10">
    <source>
        <dbReference type="PROSITE" id="PS50893"/>
    </source>
</evidence>
<dbReference type="PANTHER" id="PTHR48041">
    <property type="entry name" value="ABC TRANSPORTER G FAMILY MEMBER 28"/>
    <property type="match status" value="1"/>
</dbReference>
<dbReference type="Proteomes" id="UP000002630">
    <property type="component" value="Unassembled WGS sequence"/>
</dbReference>
<proteinExistence type="predicted"/>
<comment type="subcellular location">
    <subcellularLocation>
        <location evidence="1">Membrane</location>
        <topology evidence="1">Multi-pass membrane protein</topology>
    </subcellularLocation>
</comment>
<evidence type="ECO:0000256" key="2">
    <source>
        <dbReference type="ARBA" id="ARBA00022448"/>
    </source>
</evidence>
<dbReference type="InParanoid" id="D8LNV5"/>
<evidence type="ECO:0000256" key="4">
    <source>
        <dbReference type="ARBA" id="ARBA00022741"/>
    </source>
</evidence>
<feature type="transmembrane region" description="Helical" evidence="9">
    <location>
        <begin position="1734"/>
        <end position="1754"/>
    </location>
</feature>
<feature type="transmembrane region" description="Helical" evidence="9">
    <location>
        <begin position="1109"/>
        <end position="1126"/>
    </location>
</feature>
<feature type="compositionally biased region" description="Gly residues" evidence="8">
    <location>
        <begin position="1314"/>
        <end position="1334"/>
    </location>
</feature>
<sequence length="1982" mass="205367">MSCSFCDCPEGWEGVDCGRCSSVSVCPDKTINGTLVSATNCSSSSLIPTAEESQQENGKVLSCSLGGGGDAFTAALRELQPDTWVEFTIKGSGTAESLAVMTFTGDFFPQGYQDTAGDGLCDLHPERSPSNHRGRGSSAGRGRRGRRAQTRFSGEPKTGVGEDVPPGAIFRPGAALDLRRGLREARRVAGSPNAHAQEFAGTETMIREAWPGEHDFYYPVIYEGAATDCTVSGGPCLPVADTDIGEQTCIRYDCEDTQGSCPPEGYPVCDGFPECVSDSGDEYQVHTCTGAPASDKALTIACQDQQVDGTYICWYQQPGEFAPLSLTCSVGSCLYEGGEEVPIEDTVVEEPPLGTSEQSIILIAGALLLLLLFCLFALATDWGSARKDSKSCCFSKSRNVGGWEGGPAIGGVAASSSAAFGGEQKAAAGDDDGVAVAAAGAAVAGVGVPPAAPTPAPSPAVLEWKNLSYSVAVKTRGSDSGGGGVFAALASGCRYPELPVLSRVSGFAGPTAAAGTYPGGDGAASSVVSGGRPLSMSSNLSGAFLDGRAGFPARSASATSTDVAVADTGAAAAAAAAAFSGNQPAGCWATTTTSTLTGILGPSGAGKSSLLDILAGRKRSGEGRASGHVSVSLDGRGGRGGPEDIRRVAGYVPQEDVLPGTLTCYEHLMFHARLRMPRKASHAERRERALAVLAELGLSRVADSRVGDARKRGLSGGEKRRLSIAAELMAGPPLLFLDEPTTGLDAATALRVMVLLRGVASRGTTVLCSLHQPRPRVLNLLDNVMLLSRGKVAYFGSPQGSESYFSSVGRPFPAEQPHPADAMLTLCCREDGGALPALFERCAFVENGVYCVPSAATAAFLRAGEGGCVGGAEEPGSGMSSSRQSLRRDGSQHRDLEAQSVAGAAGGRQDDEEEEEEAPWLDCCAEGKDRRRRTPTAGFLVQTEALCRRLLLRAARHPLLLLLHFGGAVAMAACLGTIFQGRLGFTLDGAQSRFGVLFFLLLYLSLLSLTSLPVWREDRRLFLSESMGGAYGHFPYFLSVALADVLLVRVVPPLAFAVLAYPLMGLNDYGDGKWTLVWFSVILVLANVAVALAAMGIGALGLALDLSNILGGSMVLIFALFSRFLLNGSRIPDRWQWLSKVTPLGHAYESLLVNEFNDPFGARQYTIVAERCSPELPDITPLGSTILETFNFDPSLSNMREGVATLSVIALAFGVLSFLLFYVFTRTSPLRLRKSDGGRRRSSFRPLSATFGGNPSLGDATTTSNSSSNLLHAPVTATAAAAGAKSTGPNGNGVAAGSAAVSSQDAAENHGIPPSGGGDGGSGAASLSAGGGGRNNGGDIVQPILLSWEDIGVPLPGGGKGGAPAAAAILNGVSGFAGPGTAASNGNASPSAAAPAWSGSVTAIMGPSGAGKTTLLNVLAGRMHRLGKKNNGGRVTGAVRINGRAVTAAEVRGVSGYVTQEDVLPETLTCFEHLMFHAELRMSTPEGVTGACGCGGGGGRRRHRASQEDRKHRVLQVLRELRLEDVRDSRIGGGLSRGISGGEKRRLSIATELLTCPGLLFLDEPTTGLDASTALTTMQLLSDLTSSRGMTVLCSLHQPRPQVYDSLDRVLLVSRGSISFFGPPASTQAYFASLGRPLWGGGGEVGARDGAVGLADAMLDVVGDAEIAEDSGKGGAGGLLVVMPREELVAKVRCAESAAPPSLGQKLLAWAPPVTTQLRALMGRAVRDVARDPYLATLHLVLTPLVGLLVGSLFGDLRRDNDQTAGIQGRLGVIFFLLLLLSFLCLTSLASWVRQMSLFRHERESGAYGAAAHLATSFLADALVCRVLPPVLLAATVRPLAGLRYGSLPDLCVGLVVFNVAVAAVLAACGAGARSPQEALAMGCLFVLFSALLSGFLVARDDLPGVWGGLLWASPIAHGEYGALFTLTTVISGVTASVGPLSGDNILSCFGFENGRFSLDMGLLVAIGGAGLLLAYALLKRA</sequence>
<keyword evidence="5 11" id="KW-0067">ATP-binding</keyword>
<organism evidence="11 12">
    <name type="scientific">Ectocarpus siliculosus</name>
    <name type="common">Brown alga</name>
    <name type="synonym">Conferva siliculosa</name>
    <dbReference type="NCBI Taxonomy" id="2880"/>
    <lineage>
        <taxon>Eukaryota</taxon>
        <taxon>Sar</taxon>
        <taxon>Stramenopiles</taxon>
        <taxon>Ochrophyta</taxon>
        <taxon>PX clade</taxon>
        <taxon>Phaeophyceae</taxon>
        <taxon>Ectocarpales</taxon>
        <taxon>Ectocarpaceae</taxon>
        <taxon>Ectocarpus</taxon>
    </lineage>
</organism>
<feature type="region of interest" description="Disordered" evidence="8">
    <location>
        <begin position="620"/>
        <end position="640"/>
    </location>
</feature>
<feature type="region of interest" description="Disordered" evidence="8">
    <location>
        <begin position="872"/>
        <end position="919"/>
    </location>
</feature>
<feature type="compositionally biased region" description="Basic residues" evidence="8">
    <location>
        <begin position="130"/>
        <end position="149"/>
    </location>
</feature>
<feature type="compositionally biased region" description="Basic and acidic residues" evidence="8">
    <location>
        <begin position="886"/>
        <end position="897"/>
    </location>
</feature>
<feature type="transmembrane region" description="Helical" evidence="9">
    <location>
        <begin position="1851"/>
        <end position="1873"/>
    </location>
</feature>
<dbReference type="InterPro" id="IPR050352">
    <property type="entry name" value="ABCG_transporters"/>
</dbReference>
<keyword evidence="12" id="KW-1185">Reference proteome</keyword>
<dbReference type="GO" id="GO:0140359">
    <property type="term" value="F:ABC-type transporter activity"/>
    <property type="evidence" value="ECO:0007669"/>
    <property type="project" value="InterPro"/>
</dbReference>
<evidence type="ECO:0000256" key="1">
    <source>
        <dbReference type="ARBA" id="ARBA00004141"/>
    </source>
</evidence>
<dbReference type="InterPro" id="IPR003593">
    <property type="entry name" value="AAA+_ATPase"/>
</dbReference>
<protein>
    <submittedName>
        <fullName evidence="11">ATP-binding cassette superfamily</fullName>
    </submittedName>
</protein>
<dbReference type="InterPro" id="IPR013525">
    <property type="entry name" value="ABC2_TM"/>
</dbReference>
<evidence type="ECO:0000256" key="9">
    <source>
        <dbReference type="SAM" id="Phobius"/>
    </source>
</evidence>
<dbReference type="Pfam" id="PF00005">
    <property type="entry name" value="ABC_tran"/>
    <property type="match status" value="2"/>
</dbReference>
<keyword evidence="6 9" id="KW-1133">Transmembrane helix</keyword>
<dbReference type="eggNOG" id="KOG0065">
    <property type="taxonomic scope" value="Eukaryota"/>
</dbReference>
<accession>D8LNV5</accession>
<keyword evidence="7 9" id="KW-0472">Membrane</keyword>
<dbReference type="InterPro" id="IPR003439">
    <property type="entry name" value="ABC_transporter-like_ATP-bd"/>
</dbReference>
<gene>
    <name evidence="11" type="ORF">Esi_0005_0234</name>
</gene>
<reference evidence="11 12" key="1">
    <citation type="journal article" date="2010" name="Nature">
        <title>The Ectocarpus genome and the independent evolution of multicellularity in brown algae.</title>
        <authorList>
            <person name="Cock J.M."/>
            <person name="Sterck L."/>
            <person name="Rouze P."/>
            <person name="Scornet D."/>
            <person name="Allen A.E."/>
            <person name="Amoutzias G."/>
            <person name="Anthouard V."/>
            <person name="Artiguenave F."/>
            <person name="Aury J.M."/>
            <person name="Badger J.H."/>
            <person name="Beszteri B."/>
            <person name="Billiau K."/>
            <person name="Bonnet E."/>
            <person name="Bothwell J.H."/>
            <person name="Bowler C."/>
            <person name="Boyen C."/>
            <person name="Brownlee C."/>
            <person name="Carrano C.J."/>
            <person name="Charrier B."/>
            <person name="Cho G.Y."/>
            <person name="Coelho S.M."/>
            <person name="Collen J."/>
            <person name="Corre E."/>
            <person name="Da Silva C."/>
            <person name="Delage L."/>
            <person name="Delaroque N."/>
            <person name="Dittami S.M."/>
            <person name="Doulbeau S."/>
            <person name="Elias M."/>
            <person name="Farnham G."/>
            <person name="Gachon C.M."/>
            <person name="Gschloessl B."/>
            <person name="Heesch S."/>
            <person name="Jabbari K."/>
            <person name="Jubin C."/>
            <person name="Kawai H."/>
            <person name="Kimura K."/>
            <person name="Kloareg B."/>
            <person name="Kupper F.C."/>
            <person name="Lang D."/>
            <person name="Le Bail A."/>
            <person name="Leblanc C."/>
            <person name="Lerouge P."/>
            <person name="Lohr M."/>
            <person name="Lopez P.J."/>
            <person name="Martens C."/>
            <person name="Maumus F."/>
            <person name="Michel G."/>
            <person name="Miranda-Saavedra D."/>
            <person name="Morales J."/>
            <person name="Moreau H."/>
            <person name="Motomura T."/>
            <person name="Nagasato C."/>
            <person name="Napoli C.A."/>
            <person name="Nelson D.R."/>
            <person name="Nyvall-Collen P."/>
            <person name="Peters A.F."/>
            <person name="Pommier C."/>
            <person name="Potin P."/>
            <person name="Poulain J."/>
            <person name="Quesneville H."/>
            <person name="Read B."/>
            <person name="Rensing S.A."/>
            <person name="Ritter A."/>
            <person name="Rousvoal S."/>
            <person name="Samanta M."/>
            <person name="Samson G."/>
            <person name="Schroeder D.C."/>
            <person name="Segurens B."/>
            <person name="Strittmatter M."/>
            <person name="Tonon T."/>
            <person name="Tregear J.W."/>
            <person name="Valentin K."/>
            <person name="von Dassow P."/>
            <person name="Yamagishi T."/>
            <person name="Van de Peer Y."/>
            <person name="Wincker P."/>
        </authorList>
    </citation>
    <scope>NUCLEOTIDE SEQUENCE [LARGE SCALE GENOMIC DNA]</scope>
    <source>
        <strain evidence="12">Ec32 / CCAP1310/4</strain>
    </source>
</reference>
<dbReference type="SMART" id="SM00382">
    <property type="entry name" value="AAA"/>
    <property type="match status" value="2"/>
</dbReference>
<keyword evidence="3 9" id="KW-0812">Transmembrane</keyword>